<feature type="binding site" description="axial binding residue" evidence="17">
    <location>
        <position position="280"/>
    </location>
    <ligand>
        <name>heme b</name>
        <dbReference type="ChEBI" id="CHEBI:60344"/>
    </ligand>
    <ligandPart>
        <name>Fe</name>
        <dbReference type="ChEBI" id="CHEBI:18248"/>
    </ligandPart>
</feature>
<dbReference type="InterPro" id="IPR019794">
    <property type="entry name" value="Peroxidases_AS"/>
</dbReference>
<dbReference type="InterPro" id="IPR000823">
    <property type="entry name" value="Peroxidase_pln"/>
</dbReference>
<evidence type="ECO:0000313" key="23">
    <source>
        <dbReference type="Proteomes" id="UP001341281"/>
    </source>
</evidence>
<comment type="cofactor">
    <cofactor evidence="17 20">
        <name>heme b</name>
        <dbReference type="ChEBI" id="CHEBI:60344"/>
    </cofactor>
    <text evidence="17 20">Binds 1 heme b (iron(II)-protoporphyrin IX) group per subunit.</text>
</comment>
<dbReference type="InterPro" id="IPR010255">
    <property type="entry name" value="Haem_peroxidase_sf"/>
</dbReference>
<dbReference type="AlphaFoldDB" id="A0AAQ3U840"/>
<keyword evidence="9 17" id="KW-0106">Calcium</keyword>
<evidence type="ECO:0000256" key="14">
    <source>
        <dbReference type="ARBA" id="ARBA00023324"/>
    </source>
</evidence>
<feature type="disulfide bond" evidence="19">
    <location>
        <begin position="207"/>
        <end position="414"/>
    </location>
</feature>
<evidence type="ECO:0000256" key="9">
    <source>
        <dbReference type="ARBA" id="ARBA00022837"/>
    </source>
</evidence>
<comment type="function">
    <text evidence="2">Removal of H(2)O(2), oxidation of toxic reductants, biosynthesis and degradation of lignin, suberization, auxin catabolism, response to environmental stresses such as wounding, pathogen attack and oxidative stress. These functions might be dependent on each isozyme/isoform in each plant tissue.</text>
</comment>
<feature type="non-terminal residue" evidence="22">
    <location>
        <position position="1"/>
    </location>
</feature>
<dbReference type="PROSITE" id="PS50873">
    <property type="entry name" value="PEROXIDASE_4"/>
    <property type="match status" value="1"/>
</dbReference>
<keyword evidence="14 20" id="KW-0376">Hydrogen peroxide</keyword>
<keyword evidence="6 20" id="KW-0349">Heme</keyword>
<evidence type="ECO:0000256" key="12">
    <source>
        <dbReference type="ARBA" id="ARBA00023157"/>
    </source>
</evidence>
<feature type="binding site" evidence="17">
    <location>
        <position position="163"/>
    </location>
    <ligand>
        <name>Ca(2+)</name>
        <dbReference type="ChEBI" id="CHEBI:29108"/>
        <label>1</label>
    </ligand>
</feature>
<feature type="site" description="Transition state stabilizer" evidence="18">
    <location>
        <position position="149"/>
    </location>
</feature>
<feature type="binding site" evidence="17">
    <location>
        <position position="157"/>
    </location>
    <ligand>
        <name>Ca(2+)</name>
        <dbReference type="ChEBI" id="CHEBI:29108"/>
        <label>1</label>
    </ligand>
</feature>
<dbReference type="FunFam" id="1.10.420.10:FF:000008">
    <property type="entry name" value="Peroxidase"/>
    <property type="match status" value="1"/>
</dbReference>
<feature type="binding site" evidence="16">
    <location>
        <position position="249"/>
    </location>
    <ligand>
        <name>substrate</name>
    </ligand>
</feature>
<name>A0AAQ3U840_PASNO</name>
<feature type="binding site" evidence="17">
    <location>
        <position position="161"/>
    </location>
    <ligand>
        <name>Ca(2+)</name>
        <dbReference type="ChEBI" id="CHEBI:29108"/>
        <label>1</label>
    </ligand>
</feature>
<evidence type="ECO:0000256" key="8">
    <source>
        <dbReference type="ARBA" id="ARBA00022729"/>
    </source>
</evidence>
<dbReference type="FunFam" id="1.10.520.10:FF:000001">
    <property type="entry name" value="Peroxidase"/>
    <property type="match status" value="1"/>
</dbReference>
<keyword evidence="23" id="KW-1185">Reference proteome</keyword>
<keyword evidence="8" id="KW-0732">Signal</keyword>
<evidence type="ECO:0000256" key="5">
    <source>
        <dbReference type="ARBA" id="ARBA00022559"/>
    </source>
</evidence>
<evidence type="ECO:0000256" key="17">
    <source>
        <dbReference type="PIRSR" id="PIRSR600823-3"/>
    </source>
</evidence>
<dbReference type="GO" id="GO:0006979">
    <property type="term" value="P:response to oxidative stress"/>
    <property type="evidence" value="ECO:0007669"/>
    <property type="project" value="UniProtKB-UniRule"/>
</dbReference>
<keyword evidence="10 20" id="KW-0560">Oxidoreductase</keyword>
<feature type="binding site" evidence="17">
    <location>
        <position position="154"/>
    </location>
    <ligand>
        <name>Ca(2+)</name>
        <dbReference type="ChEBI" id="CHEBI:29108"/>
        <label>1</label>
    </ligand>
</feature>
<feature type="binding site" evidence="17">
    <location>
        <position position="159"/>
    </location>
    <ligand>
        <name>Ca(2+)</name>
        <dbReference type="ChEBI" id="CHEBI:29108"/>
        <label>1</label>
    </ligand>
</feature>
<proteinExistence type="inferred from homology"/>
<dbReference type="GO" id="GO:0020037">
    <property type="term" value="F:heme binding"/>
    <property type="evidence" value="ECO:0007669"/>
    <property type="project" value="UniProtKB-UniRule"/>
</dbReference>
<evidence type="ECO:0000256" key="13">
    <source>
        <dbReference type="ARBA" id="ARBA00023180"/>
    </source>
</evidence>
<evidence type="ECO:0000256" key="4">
    <source>
        <dbReference type="ARBA" id="ARBA00022525"/>
    </source>
</evidence>
<feature type="disulfide bond" evidence="19">
    <location>
        <begin position="155"/>
        <end position="160"/>
    </location>
</feature>
<comment type="similarity">
    <text evidence="20">Belongs to the peroxidase family. Classical plant (class III) peroxidase subfamily.</text>
</comment>
<comment type="subcellular location">
    <subcellularLocation>
        <location evidence="3 20">Secreted</location>
    </subcellularLocation>
</comment>
<dbReference type="InterPro" id="IPR002016">
    <property type="entry name" value="Haem_peroxidase"/>
</dbReference>
<dbReference type="Gene3D" id="1.10.420.10">
    <property type="entry name" value="Peroxidase, domain 2"/>
    <property type="match status" value="1"/>
</dbReference>
<keyword evidence="5 20" id="KW-0575">Peroxidase</keyword>
<evidence type="ECO:0000256" key="11">
    <source>
        <dbReference type="ARBA" id="ARBA00023004"/>
    </source>
</evidence>
<evidence type="ECO:0000256" key="1">
    <source>
        <dbReference type="ARBA" id="ARBA00000189"/>
    </source>
</evidence>
<feature type="binding site" evidence="17">
    <location>
        <position position="281"/>
    </location>
    <ligand>
        <name>Ca(2+)</name>
        <dbReference type="ChEBI" id="CHEBI:29108"/>
        <label>2</label>
    </ligand>
</feature>
<feature type="disulfide bond" evidence="19">
    <location>
        <begin position="122"/>
        <end position="201"/>
    </location>
</feature>
<gene>
    <name evidence="22" type="ORF">U9M48_033923</name>
</gene>
<dbReference type="CDD" id="cd00693">
    <property type="entry name" value="secretory_peroxidase"/>
    <property type="match status" value="1"/>
</dbReference>
<dbReference type="Gene3D" id="1.10.520.10">
    <property type="match status" value="1"/>
</dbReference>
<dbReference type="GO" id="GO:0042744">
    <property type="term" value="P:hydrogen peroxide catabolic process"/>
    <property type="evidence" value="ECO:0007669"/>
    <property type="project" value="UniProtKB-KW"/>
</dbReference>
<dbReference type="InterPro" id="IPR033905">
    <property type="entry name" value="Secretory_peroxidase"/>
</dbReference>
<keyword evidence="13" id="KW-0325">Glycoprotein</keyword>
<comment type="cofactor">
    <cofactor evidence="17 20">
        <name>Ca(2+)</name>
        <dbReference type="ChEBI" id="CHEBI:29108"/>
    </cofactor>
    <text evidence="17 20">Binds 2 calcium ions per subunit.</text>
</comment>
<feature type="binding site" evidence="17">
    <location>
        <position position="175"/>
    </location>
    <ligand>
        <name>Ca(2+)</name>
        <dbReference type="ChEBI" id="CHEBI:29108"/>
        <label>1</label>
    </ligand>
</feature>
<evidence type="ECO:0000256" key="3">
    <source>
        <dbReference type="ARBA" id="ARBA00004613"/>
    </source>
</evidence>
<comment type="catalytic activity">
    <reaction evidence="1 20">
        <text>2 a phenolic donor + H2O2 = 2 a phenolic radical donor + 2 H2O</text>
        <dbReference type="Rhea" id="RHEA:56136"/>
        <dbReference type="ChEBI" id="CHEBI:15377"/>
        <dbReference type="ChEBI" id="CHEBI:16240"/>
        <dbReference type="ChEBI" id="CHEBI:139520"/>
        <dbReference type="ChEBI" id="CHEBI:139521"/>
        <dbReference type="EC" id="1.11.1.7"/>
    </reaction>
</comment>
<dbReference type="PRINTS" id="PR00458">
    <property type="entry name" value="PEROXIDASE"/>
</dbReference>
<keyword evidence="4 20" id="KW-0964">Secreted</keyword>
<evidence type="ECO:0000256" key="15">
    <source>
        <dbReference type="PIRSR" id="PIRSR600823-1"/>
    </source>
</evidence>
<dbReference type="GO" id="GO:0140825">
    <property type="term" value="F:lactoperoxidase activity"/>
    <property type="evidence" value="ECO:0007669"/>
    <property type="project" value="UniProtKB-EC"/>
</dbReference>
<reference evidence="22 23" key="1">
    <citation type="submission" date="2024-02" db="EMBL/GenBank/DDBJ databases">
        <title>High-quality chromosome-scale genome assembly of Pensacola bahiagrass (Paspalum notatum Flugge var. saurae).</title>
        <authorList>
            <person name="Vega J.M."/>
            <person name="Podio M."/>
            <person name="Orjuela J."/>
            <person name="Siena L.A."/>
            <person name="Pessino S.C."/>
            <person name="Combes M.C."/>
            <person name="Mariac C."/>
            <person name="Albertini E."/>
            <person name="Pupilli F."/>
            <person name="Ortiz J.P.A."/>
            <person name="Leblanc O."/>
        </authorList>
    </citation>
    <scope>NUCLEOTIDE SEQUENCE [LARGE SCALE GENOMIC DNA]</scope>
    <source>
        <strain evidence="22">R1</strain>
        <tissue evidence="22">Leaf</tissue>
    </source>
</reference>
<feature type="binding site" evidence="17">
    <location>
        <position position="332"/>
    </location>
    <ligand>
        <name>Ca(2+)</name>
        <dbReference type="ChEBI" id="CHEBI:29108"/>
        <label>2</label>
    </ligand>
</feature>
<dbReference type="GO" id="GO:0005576">
    <property type="term" value="C:extracellular region"/>
    <property type="evidence" value="ECO:0007669"/>
    <property type="project" value="UniProtKB-SubCell"/>
</dbReference>
<dbReference type="PRINTS" id="PR00461">
    <property type="entry name" value="PLPEROXIDASE"/>
</dbReference>
<feature type="binding site" evidence="17">
    <location>
        <position position="340"/>
    </location>
    <ligand>
        <name>Ca(2+)</name>
        <dbReference type="ChEBI" id="CHEBI:29108"/>
        <label>2</label>
    </ligand>
</feature>
<feature type="domain" description="Plant heme peroxidase family profile" evidence="21">
    <location>
        <begin position="112"/>
        <end position="418"/>
    </location>
</feature>
<evidence type="ECO:0000313" key="22">
    <source>
        <dbReference type="EMBL" id="WVZ87254.1"/>
    </source>
</evidence>
<evidence type="ECO:0000256" key="2">
    <source>
        <dbReference type="ARBA" id="ARBA00002322"/>
    </source>
</evidence>
<evidence type="ECO:0000256" key="10">
    <source>
        <dbReference type="ARBA" id="ARBA00023002"/>
    </source>
</evidence>
<keyword evidence="7 17" id="KW-0479">Metal-binding</keyword>
<dbReference type="EMBL" id="CP144751">
    <property type="protein sequence ID" value="WVZ87254.1"/>
    <property type="molecule type" value="Genomic_DNA"/>
</dbReference>
<evidence type="ECO:0000256" key="16">
    <source>
        <dbReference type="PIRSR" id="PIRSR600823-2"/>
    </source>
</evidence>
<dbReference type="EC" id="1.11.1.7" evidence="20"/>
<keyword evidence="11 17" id="KW-0408">Iron</keyword>
<accession>A0AAQ3U840</accession>
<dbReference type="Pfam" id="PF00141">
    <property type="entry name" value="peroxidase"/>
    <property type="match status" value="1"/>
</dbReference>
<evidence type="ECO:0000256" key="6">
    <source>
        <dbReference type="ARBA" id="ARBA00022617"/>
    </source>
</evidence>
<sequence>LKGHLGYWNHYTNTEENGWITIIYVQPKQLSYKAGCKFQQTSKISKKAILSSLIMPSRFTSLVLHSMIPRLLFGFILPLFLQSSSVLSNSTLQFGLQSSSSSSSSGIPNPSGLRVGFYQYTCPNAEAIVRDEMTKIISQVPSLAGPLLRMHFHDCFVNGCDGSVLLNGLPGLPSEKDAIPNLSLRGFGTIDRVKAKLEKACPGVVSCADILALVARDVVVLTKGPHWDVPTGRRDGRRSVKQDALNNLPPPFFDAGRNLYQFFIPKGLDAKDQIVLLGGHTLGTSHCSSFASRLYNFSGTMMADPSLDKRYIPRLKSRCSNPGDRTTLVEMDPGSFRTFDASYYRHVAKGRSLFTSDQTLMNDPAARAYVQRQAAVADAGAYPAEFFADFAASMVKMGGVQVLTGAQGEVRRHCAVVN</sequence>
<dbReference type="SUPFAM" id="SSF48113">
    <property type="entry name" value="Heme-dependent peroxidases"/>
    <property type="match status" value="1"/>
</dbReference>
<feature type="disulfide bond" evidence="19">
    <location>
        <begin position="287"/>
        <end position="319"/>
    </location>
</feature>
<evidence type="ECO:0000256" key="20">
    <source>
        <dbReference type="RuleBase" id="RU362060"/>
    </source>
</evidence>
<evidence type="ECO:0000256" key="19">
    <source>
        <dbReference type="PIRSR" id="PIRSR600823-5"/>
    </source>
</evidence>
<protein>
    <recommendedName>
        <fullName evidence="20">Peroxidase</fullName>
        <ecNumber evidence="20">1.11.1.7</ecNumber>
    </recommendedName>
</protein>
<dbReference type="PROSITE" id="PS00436">
    <property type="entry name" value="PEROXIDASE_2"/>
    <property type="match status" value="1"/>
</dbReference>
<dbReference type="PANTHER" id="PTHR31235">
    <property type="entry name" value="PEROXIDASE 25-RELATED"/>
    <property type="match status" value="1"/>
</dbReference>
<evidence type="ECO:0000256" key="18">
    <source>
        <dbReference type="PIRSR" id="PIRSR600823-4"/>
    </source>
</evidence>
<dbReference type="Proteomes" id="UP001341281">
    <property type="component" value="Chromosome 07"/>
</dbReference>
<evidence type="ECO:0000256" key="7">
    <source>
        <dbReference type="ARBA" id="ARBA00022723"/>
    </source>
</evidence>
<dbReference type="GO" id="GO:0046872">
    <property type="term" value="F:metal ion binding"/>
    <property type="evidence" value="ECO:0007669"/>
    <property type="project" value="UniProtKB-UniRule"/>
</dbReference>
<evidence type="ECO:0000259" key="21">
    <source>
        <dbReference type="PROSITE" id="PS50873"/>
    </source>
</evidence>
<organism evidence="22 23">
    <name type="scientific">Paspalum notatum var. saurae</name>
    <dbReference type="NCBI Taxonomy" id="547442"/>
    <lineage>
        <taxon>Eukaryota</taxon>
        <taxon>Viridiplantae</taxon>
        <taxon>Streptophyta</taxon>
        <taxon>Embryophyta</taxon>
        <taxon>Tracheophyta</taxon>
        <taxon>Spermatophyta</taxon>
        <taxon>Magnoliopsida</taxon>
        <taxon>Liliopsida</taxon>
        <taxon>Poales</taxon>
        <taxon>Poaceae</taxon>
        <taxon>PACMAD clade</taxon>
        <taxon>Panicoideae</taxon>
        <taxon>Andropogonodae</taxon>
        <taxon>Paspaleae</taxon>
        <taxon>Paspalinae</taxon>
        <taxon>Paspalum</taxon>
    </lineage>
</organism>
<keyword evidence="12 19" id="KW-1015">Disulfide bond</keyword>
<feature type="active site" description="Proton acceptor" evidence="15">
    <location>
        <position position="153"/>
    </location>
</feature>